<keyword evidence="6" id="KW-0325">Glycoprotein</keyword>
<dbReference type="AlphaFoldDB" id="A0A978W4J0"/>
<evidence type="ECO:0000256" key="2">
    <source>
        <dbReference type="ARBA" id="ARBA00009706"/>
    </source>
</evidence>
<evidence type="ECO:0000256" key="3">
    <source>
        <dbReference type="ARBA" id="ARBA00022692"/>
    </source>
</evidence>
<dbReference type="PANTHER" id="PTHR13624:SF6">
    <property type="entry name" value="EMEI"/>
    <property type="match status" value="1"/>
</dbReference>
<evidence type="ECO:0000259" key="8">
    <source>
        <dbReference type="Pfam" id="PF14111"/>
    </source>
</evidence>
<dbReference type="Proteomes" id="UP000813462">
    <property type="component" value="Unassembled WGS sequence"/>
</dbReference>
<feature type="transmembrane region" description="Helical" evidence="7">
    <location>
        <begin position="75"/>
        <end position="94"/>
    </location>
</feature>
<comment type="caution">
    <text evidence="9">The sequence shown here is derived from an EMBL/GenBank/DDBJ whole genome shotgun (WGS) entry which is preliminary data.</text>
</comment>
<organism evidence="9 10">
    <name type="scientific">Ziziphus jujuba var. spinosa</name>
    <dbReference type="NCBI Taxonomy" id="714518"/>
    <lineage>
        <taxon>Eukaryota</taxon>
        <taxon>Viridiplantae</taxon>
        <taxon>Streptophyta</taxon>
        <taxon>Embryophyta</taxon>
        <taxon>Tracheophyta</taxon>
        <taxon>Spermatophyta</taxon>
        <taxon>Magnoliopsida</taxon>
        <taxon>eudicotyledons</taxon>
        <taxon>Gunneridae</taxon>
        <taxon>Pentapetalae</taxon>
        <taxon>rosids</taxon>
        <taxon>fabids</taxon>
        <taxon>Rosales</taxon>
        <taxon>Rhamnaceae</taxon>
        <taxon>Paliureae</taxon>
        <taxon>Ziziphus</taxon>
    </lineage>
</organism>
<keyword evidence="3 7" id="KW-0812">Transmembrane</keyword>
<evidence type="ECO:0000256" key="6">
    <source>
        <dbReference type="ARBA" id="ARBA00023180"/>
    </source>
</evidence>
<dbReference type="EMBL" id="JAEACU010000001">
    <property type="protein sequence ID" value="KAH7546874.1"/>
    <property type="molecule type" value="Genomic_DNA"/>
</dbReference>
<evidence type="ECO:0000313" key="9">
    <source>
        <dbReference type="EMBL" id="KAH7546874.1"/>
    </source>
</evidence>
<dbReference type="InterPro" id="IPR019395">
    <property type="entry name" value="Transmembrane_161A/B"/>
</dbReference>
<evidence type="ECO:0000256" key="1">
    <source>
        <dbReference type="ARBA" id="ARBA00004141"/>
    </source>
</evidence>
<feature type="domain" description="DUF4283" evidence="8">
    <location>
        <begin position="434"/>
        <end position="492"/>
    </location>
</feature>
<evidence type="ECO:0000256" key="4">
    <source>
        <dbReference type="ARBA" id="ARBA00022989"/>
    </source>
</evidence>
<reference evidence="9" key="1">
    <citation type="journal article" date="2021" name="Front. Plant Sci.">
        <title>Chromosome-Scale Genome Assembly for Chinese Sour Jujube and Insights Into Its Genome Evolution and Domestication Signature.</title>
        <authorList>
            <person name="Shen L.-Y."/>
            <person name="Luo H."/>
            <person name="Wang X.-L."/>
            <person name="Wang X.-M."/>
            <person name="Qiu X.-J."/>
            <person name="Liu H."/>
            <person name="Zhou S.-S."/>
            <person name="Jia K.-H."/>
            <person name="Nie S."/>
            <person name="Bao Y.-T."/>
            <person name="Zhang R.-G."/>
            <person name="Yun Q.-Z."/>
            <person name="Chai Y.-H."/>
            <person name="Lu J.-Y."/>
            <person name="Li Y."/>
            <person name="Zhao S.-W."/>
            <person name="Mao J.-F."/>
            <person name="Jia S.-G."/>
            <person name="Mao Y.-M."/>
        </authorList>
    </citation>
    <scope>NUCLEOTIDE SEQUENCE</scope>
    <source>
        <strain evidence="9">AT0</strain>
        <tissue evidence="9">Leaf</tissue>
    </source>
</reference>
<dbReference type="GO" id="GO:0016020">
    <property type="term" value="C:membrane"/>
    <property type="evidence" value="ECO:0007669"/>
    <property type="project" value="UniProtKB-SubCell"/>
</dbReference>
<sequence>MKLPIKSLQDSNRYPIRLALNCVVSCGFGSFLGSTYQRNNLFVGRANLRSVDKHSENLGGKNGHLAVNFELVRDLLKHGIVLAAMSILLLRNAWPKTLQVLLVFRYQGLILAALFGLSAFFSMAETSITTLWPCKKMKIGRAFQGNSCQHRSNLAMISCGWFTRLILYANYLVILFTAILWIKPLSEMLVNKNTGDGKDVHLVNKVGHLERLFGSVGIVPSNFAKFRIWSLLLLGFLQLVALRPNLQMYWNKALCLGTRGLSQLDGNSVEDYQLGCGLLPCSTFLKEVALFLACNGVCMRTGIWNINGICITFKGNACCHDSERGWRRTMEQSYEKIPWDIKEARASMLNADNGTCHLKQLELAYLWDFLNLNGGSVDLRAALLKKCAAQSEQMEEDHLDDAVIMWRNLRFKLWIFQMIQQFPICSCRSRNANKIDSRWRIQGGLEVIDLGNGYYLVKLPTWEDRSRVLSEGLWVIVGHYLSGQSWKPEFNPLTDRIHHMALWKINAFHSLEGTTNMNEKEETVQPASEEALDLPLSEALF</sequence>
<dbReference type="InterPro" id="IPR025558">
    <property type="entry name" value="DUF4283"/>
</dbReference>
<evidence type="ECO:0000256" key="5">
    <source>
        <dbReference type="ARBA" id="ARBA00023136"/>
    </source>
</evidence>
<proteinExistence type="inferred from homology"/>
<protein>
    <recommendedName>
        <fullName evidence="8">DUF4283 domain-containing protein</fullName>
    </recommendedName>
</protein>
<dbReference type="PANTHER" id="PTHR13624">
    <property type="entry name" value="RE42071P"/>
    <property type="match status" value="1"/>
</dbReference>
<feature type="transmembrane region" description="Helical" evidence="7">
    <location>
        <begin position="106"/>
        <end position="132"/>
    </location>
</feature>
<keyword evidence="5 7" id="KW-0472">Membrane</keyword>
<evidence type="ECO:0000313" key="10">
    <source>
        <dbReference type="Proteomes" id="UP000813462"/>
    </source>
</evidence>
<dbReference type="Pfam" id="PF14111">
    <property type="entry name" value="DUF4283"/>
    <property type="match status" value="1"/>
</dbReference>
<name>A0A978W4J0_ZIZJJ</name>
<comment type="similarity">
    <text evidence="2">Belongs to the TMEM161 family.</text>
</comment>
<accession>A0A978W4J0</accession>
<comment type="subcellular location">
    <subcellularLocation>
        <location evidence="1">Membrane</location>
        <topology evidence="1">Multi-pass membrane protein</topology>
    </subcellularLocation>
</comment>
<evidence type="ECO:0000256" key="7">
    <source>
        <dbReference type="SAM" id="Phobius"/>
    </source>
</evidence>
<gene>
    <name evidence="9" type="ORF">FEM48_Zijuj01G0247200</name>
</gene>
<feature type="transmembrane region" description="Helical" evidence="7">
    <location>
        <begin position="161"/>
        <end position="182"/>
    </location>
</feature>
<keyword evidence="4 7" id="KW-1133">Transmembrane helix</keyword>